<evidence type="ECO:0000313" key="2">
    <source>
        <dbReference type="EMBL" id="MFC6951426.1"/>
    </source>
</evidence>
<evidence type="ECO:0000313" key="3">
    <source>
        <dbReference type="Proteomes" id="UP001596395"/>
    </source>
</evidence>
<reference evidence="2 3" key="1">
    <citation type="journal article" date="2019" name="Int. J. Syst. Evol. Microbiol.">
        <title>The Global Catalogue of Microorganisms (GCM) 10K type strain sequencing project: providing services to taxonomists for standard genome sequencing and annotation.</title>
        <authorList>
            <consortium name="The Broad Institute Genomics Platform"/>
            <consortium name="The Broad Institute Genome Sequencing Center for Infectious Disease"/>
            <person name="Wu L."/>
            <person name="Ma J."/>
        </authorList>
    </citation>
    <scope>NUCLEOTIDE SEQUENCE [LARGE SCALE GENOMIC DNA]</scope>
    <source>
        <strain evidence="2 3">GX26</strain>
    </source>
</reference>
<comment type="caution">
    <text evidence="2">The sequence shown here is derived from an EMBL/GenBank/DDBJ whole genome shotgun (WGS) entry which is preliminary data.</text>
</comment>
<proteinExistence type="predicted"/>
<evidence type="ECO:0000256" key="1">
    <source>
        <dbReference type="SAM" id="MobiDB-lite"/>
    </source>
</evidence>
<dbReference type="Proteomes" id="UP001596395">
    <property type="component" value="Unassembled WGS sequence"/>
</dbReference>
<keyword evidence="3" id="KW-1185">Reference proteome</keyword>
<dbReference type="Pfam" id="PF23382">
    <property type="entry name" value="DUF7097"/>
    <property type="match status" value="1"/>
</dbReference>
<feature type="compositionally biased region" description="Basic and acidic residues" evidence="1">
    <location>
        <begin position="183"/>
        <end position="192"/>
    </location>
</feature>
<gene>
    <name evidence="2" type="ORF">ACFQGB_01000</name>
</gene>
<name>A0ABD5V8U1_9EURY</name>
<evidence type="ECO:0008006" key="4">
    <source>
        <dbReference type="Google" id="ProtNLM"/>
    </source>
</evidence>
<dbReference type="AlphaFoldDB" id="A0ABD5V8U1"/>
<dbReference type="InterPro" id="IPR055523">
    <property type="entry name" value="DUF7097"/>
</dbReference>
<feature type="region of interest" description="Disordered" evidence="1">
    <location>
        <begin position="180"/>
        <end position="211"/>
    </location>
</feature>
<feature type="region of interest" description="Disordered" evidence="1">
    <location>
        <begin position="112"/>
        <end position="147"/>
    </location>
</feature>
<protein>
    <recommendedName>
        <fullName evidence="4">HNH endonuclease</fullName>
    </recommendedName>
</protein>
<organism evidence="2 3">
    <name type="scientific">Halorubellus litoreus</name>
    <dbReference type="NCBI Taxonomy" id="755308"/>
    <lineage>
        <taxon>Archaea</taxon>
        <taxon>Methanobacteriati</taxon>
        <taxon>Methanobacteriota</taxon>
        <taxon>Stenosarchaea group</taxon>
        <taxon>Halobacteria</taxon>
        <taxon>Halobacteriales</taxon>
        <taxon>Halorubellaceae</taxon>
        <taxon>Halorubellus</taxon>
    </lineage>
</organism>
<dbReference type="RefSeq" id="WP_336348460.1">
    <property type="nucleotide sequence ID" value="NZ_JAZAQL010000001.1"/>
</dbReference>
<accession>A0ABD5V8U1</accession>
<sequence length="211" mass="23246">MEKTPKGTGVGVDDPYEHVDVCDHLTSDGTCRYAFEHPRHDPEFARDRRRDDLACPVVADVGPDWAWRDCPHFRSTTSGKRCARCGLEERRMAHDDDRPLIEEHHLSYADDAARRAADATGAPLETGDGAADGTDTPDGDDTDGGPSHEITVALCRWCHSKVHDSWARITDDANPSAEALAVAEDRRSRELDEAGFTAASDRYDPGDEESE</sequence>
<dbReference type="EMBL" id="JBHSXN010000001">
    <property type="protein sequence ID" value="MFC6951426.1"/>
    <property type="molecule type" value="Genomic_DNA"/>
</dbReference>